<keyword evidence="2" id="KW-1185">Reference proteome</keyword>
<accession>A0A6L8UZR6</accession>
<name>A0A6L8UZR6_9BACL</name>
<comment type="caution">
    <text evidence="1">The sequence shown here is derived from an EMBL/GenBank/DDBJ whole genome shotgun (WGS) entry which is preliminary data.</text>
</comment>
<protein>
    <submittedName>
        <fullName evidence="1">Uncharacterized protein</fullName>
    </submittedName>
</protein>
<sequence length="162" mass="19601">MSEEKLQKRYDQELVLRFFALKNKREHFRHDVEGFLTDYMREVSENKIPFDYDEEQKLFEKTFNLFREIDGETIFCSRKGEKIFNRFIISMYEAFVIGIQKYIGSWDDDKANWDKIRLEKYRHVFSELFTDVDFKDYLGSGSNTPAKLNGRIEYVERKLEGL</sequence>
<proteinExistence type="predicted"/>
<dbReference type="Proteomes" id="UP000481087">
    <property type="component" value="Unassembled WGS sequence"/>
</dbReference>
<dbReference type="RefSeq" id="WP_161406912.1">
    <property type="nucleotide sequence ID" value="NZ_WTUZ01000015.1"/>
</dbReference>
<evidence type="ECO:0000313" key="2">
    <source>
        <dbReference type="Proteomes" id="UP000481087"/>
    </source>
</evidence>
<evidence type="ECO:0000313" key="1">
    <source>
        <dbReference type="EMBL" id="MZQ82726.1"/>
    </source>
</evidence>
<dbReference type="EMBL" id="WTUZ01000015">
    <property type="protein sequence ID" value="MZQ82726.1"/>
    <property type="molecule type" value="Genomic_DNA"/>
</dbReference>
<organism evidence="1 2">
    <name type="scientific">Paenibacillus silvestris</name>
    <dbReference type="NCBI Taxonomy" id="2606219"/>
    <lineage>
        <taxon>Bacteria</taxon>
        <taxon>Bacillati</taxon>
        <taxon>Bacillota</taxon>
        <taxon>Bacilli</taxon>
        <taxon>Bacillales</taxon>
        <taxon>Paenibacillaceae</taxon>
        <taxon>Paenibacillus</taxon>
    </lineage>
</organism>
<reference evidence="1 2" key="1">
    <citation type="submission" date="2019-12" db="EMBL/GenBank/DDBJ databases">
        <title>Paenibacillus sp. nov. sp. isolated from soil.</title>
        <authorList>
            <person name="Kim J."/>
            <person name="Jeong S.E."/>
            <person name="Jung H.S."/>
            <person name="Jeon C.O."/>
        </authorList>
    </citation>
    <scope>NUCLEOTIDE SEQUENCE [LARGE SCALE GENOMIC DNA]</scope>
    <source>
        <strain evidence="1 2">5J-6</strain>
    </source>
</reference>
<gene>
    <name evidence="1" type="ORF">GQF01_11500</name>
</gene>
<dbReference type="AlphaFoldDB" id="A0A6L8UZR6"/>